<comment type="subcellular location">
    <subcellularLocation>
        <location evidence="2">Secreted</location>
    </subcellularLocation>
</comment>
<dbReference type="AlphaFoldDB" id="A0A6A5S3A9"/>
<evidence type="ECO:0000313" key="14">
    <source>
        <dbReference type="EMBL" id="KAF1932956.1"/>
    </source>
</evidence>
<dbReference type="Pfam" id="PF04389">
    <property type="entry name" value="Peptidase_M28"/>
    <property type="match status" value="1"/>
</dbReference>
<evidence type="ECO:0000256" key="7">
    <source>
        <dbReference type="ARBA" id="ARBA00022729"/>
    </source>
</evidence>
<gene>
    <name evidence="14" type="ORF">M421DRAFT_399397</name>
</gene>
<name>A0A6A5S3A9_9PLEO</name>
<accession>A0A6A5S3A9</accession>
<dbReference type="SUPFAM" id="SSF52025">
    <property type="entry name" value="PA domain"/>
    <property type="match status" value="1"/>
</dbReference>
<evidence type="ECO:0000256" key="2">
    <source>
        <dbReference type="ARBA" id="ARBA00004613"/>
    </source>
</evidence>
<evidence type="ECO:0000256" key="6">
    <source>
        <dbReference type="ARBA" id="ARBA00022723"/>
    </source>
</evidence>
<reference evidence="14" key="1">
    <citation type="journal article" date="2020" name="Stud. Mycol.">
        <title>101 Dothideomycetes genomes: a test case for predicting lifestyles and emergence of pathogens.</title>
        <authorList>
            <person name="Haridas S."/>
            <person name="Albert R."/>
            <person name="Binder M."/>
            <person name="Bloem J."/>
            <person name="Labutti K."/>
            <person name="Salamov A."/>
            <person name="Andreopoulos B."/>
            <person name="Baker S."/>
            <person name="Barry K."/>
            <person name="Bills G."/>
            <person name="Bluhm B."/>
            <person name="Cannon C."/>
            <person name="Castanera R."/>
            <person name="Culley D."/>
            <person name="Daum C."/>
            <person name="Ezra D."/>
            <person name="Gonzalez J."/>
            <person name="Henrissat B."/>
            <person name="Kuo A."/>
            <person name="Liang C."/>
            <person name="Lipzen A."/>
            <person name="Lutzoni F."/>
            <person name="Magnuson J."/>
            <person name="Mondo S."/>
            <person name="Nolan M."/>
            <person name="Ohm R."/>
            <person name="Pangilinan J."/>
            <person name="Park H.-J."/>
            <person name="Ramirez L."/>
            <person name="Alfaro M."/>
            <person name="Sun H."/>
            <person name="Tritt A."/>
            <person name="Yoshinaga Y."/>
            <person name="Zwiers L.-H."/>
            <person name="Turgeon B."/>
            <person name="Goodwin S."/>
            <person name="Spatafora J."/>
            <person name="Crous P."/>
            <person name="Grigoriev I."/>
        </authorList>
    </citation>
    <scope>NUCLEOTIDE SEQUENCE</scope>
    <source>
        <strain evidence="14">CBS 183.55</strain>
    </source>
</reference>
<keyword evidence="9 11" id="KW-0862">Zinc</keyword>
<dbReference type="GO" id="GO:0008235">
    <property type="term" value="F:metalloexopeptidase activity"/>
    <property type="evidence" value="ECO:0007669"/>
    <property type="project" value="InterPro"/>
</dbReference>
<evidence type="ECO:0000256" key="4">
    <source>
        <dbReference type="ARBA" id="ARBA00022525"/>
    </source>
</evidence>
<evidence type="ECO:0000313" key="15">
    <source>
        <dbReference type="Proteomes" id="UP000800082"/>
    </source>
</evidence>
<dbReference type="EC" id="3.4.-.-" evidence="11"/>
<evidence type="ECO:0000256" key="1">
    <source>
        <dbReference type="ARBA" id="ARBA00001947"/>
    </source>
</evidence>
<evidence type="ECO:0000259" key="12">
    <source>
        <dbReference type="Pfam" id="PF02225"/>
    </source>
</evidence>
<evidence type="ECO:0000256" key="9">
    <source>
        <dbReference type="ARBA" id="ARBA00022833"/>
    </source>
</evidence>
<dbReference type="SUPFAM" id="SSF53187">
    <property type="entry name" value="Zn-dependent exopeptidases"/>
    <property type="match status" value="1"/>
</dbReference>
<dbReference type="InterPro" id="IPR003137">
    <property type="entry name" value="PA_domain"/>
</dbReference>
<evidence type="ECO:0000256" key="8">
    <source>
        <dbReference type="ARBA" id="ARBA00022801"/>
    </source>
</evidence>
<dbReference type="GeneID" id="54347844"/>
<keyword evidence="6 11" id="KW-0479">Metal-binding</keyword>
<comment type="cofactor">
    <cofactor evidence="1">
        <name>Zn(2+)</name>
        <dbReference type="ChEBI" id="CHEBI:29105"/>
    </cofactor>
</comment>
<dbReference type="InterPro" id="IPR046450">
    <property type="entry name" value="PA_dom_sf"/>
</dbReference>
<dbReference type="OrthoDB" id="10013407at2759"/>
<keyword evidence="5 11" id="KW-0645">Protease</keyword>
<dbReference type="RefSeq" id="XP_033453204.1">
    <property type="nucleotide sequence ID" value="XM_033590183.1"/>
</dbReference>
<dbReference type="PANTHER" id="PTHR12147">
    <property type="entry name" value="METALLOPEPTIDASE M28 FAMILY MEMBER"/>
    <property type="match status" value="1"/>
</dbReference>
<keyword evidence="15" id="KW-1185">Reference proteome</keyword>
<dbReference type="GO" id="GO:0006508">
    <property type="term" value="P:proteolysis"/>
    <property type="evidence" value="ECO:0007669"/>
    <property type="project" value="UniProtKB-KW"/>
</dbReference>
<evidence type="ECO:0000256" key="3">
    <source>
        <dbReference type="ARBA" id="ARBA00005634"/>
    </source>
</evidence>
<feature type="domain" description="Peptidase M28" evidence="13">
    <location>
        <begin position="243"/>
        <end position="433"/>
    </location>
</feature>
<dbReference type="InterPro" id="IPR007484">
    <property type="entry name" value="Peptidase_M28"/>
</dbReference>
<evidence type="ECO:0000259" key="13">
    <source>
        <dbReference type="Pfam" id="PF04389"/>
    </source>
</evidence>
<protein>
    <recommendedName>
        <fullName evidence="11">Peptide hydrolase</fullName>
        <ecNumber evidence="11">3.4.-.-</ecNumber>
    </recommendedName>
</protein>
<evidence type="ECO:0000256" key="5">
    <source>
        <dbReference type="ARBA" id="ARBA00022670"/>
    </source>
</evidence>
<dbReference type="Pfam" id="PF02225">
    <property type="entry name" value="PA"/>
    <property type="match status" value="1"/>
</dbReference>
<dbReference type="Gene3D" id="3.40.630.10">
    <property type="entry name" value="Zn peptidases"/>
    <property type="match status" value="1"/>
</dbReference>
<dbReference type="GO" id="GO:0046872">
    <property type="term" value="F:metal ion binding"/>
    <property type="evidence" value="ECO:0007669"/>
    <property type="project" value="UniProtKB-KW"/>
</dbReference>
<dbReference type="PANTHER" id="PTHR12147:SF26">
    <property type="entry name" value="PEPTIDASE M28 DOMAIN-CONTAINING PROTEIN"/>
    <property type="match status" value="1"/>
</dbReference>
<organism evidence="14 15">
    <name type="scientific">Didymella exigua CBS 183.55</name>
    <dbReference type="NCBI Taxonomy" id="1150837"/>
    <lineage>
        <taxon>Eukaryota</taxon>
        <taxon>Fungi</taxon>
        <taxon>Dikarya</taxon>
        <taxon>Ascomycota</taxon>
        <taxon>Pezizomycotina</taxon>
        <taxon>Dothideomycetes</taxon>
        <taxon>Pleosporomycetidae</taxon>
        <taxon>Pleosporales</taxon>
        <taxon>Pleosporineae</taxon>
        <taxon>Didymellaceae</taxon>
        <taxon>Didymella</taxon>
    </lineage>
</organism>
<feature type="domain" description="PA" evidence="12">
    <location>
        <begin position="145"/>
        <end position="218"/>
    </location>
</feature>
<dbReference type="Proteomes" id="UP000800082">
    <property type="component" value="Unassembled WGS sequence"/>
</dbReference>
<proteinExistence type="inferred from homology"/>
<sequence>MAAVDMNEGRRQDSMTGHFLQHSCRLITAAAACATTFAHAAALLSRANSTEKLVTSVTLRYLLDIDNLYAKAEHLQSIAYRSAGKNRVIGSKGHEDTVRWIKETLDQGFPLLVGVSTNLAANNKTIEAFPTTLAPEGDVSGPLADFTDSLEGKIALINRGTCFFGVKVQFAAAKGALDVIAWNNCEGTLEGYSLQLFEDPANPYVPTVGITLGQGESLGAQIQAGVDIFVHLKSVVQNATSYNVIAETIAGDHDNVIHVGGHFDSVTAGSAINDNGSGSISILEIAIQLRKFTVNNAAGLLGAEYYVKQLSQADKDNIRLFLGFDMMASPNYAIQIYDGDAEHEFAAYFDNLGLNHTEAEFDGRSDYGPFLKAGITAGGIAGGVEGIKTQEEFEMFGGGAGVPYDVNYHKDGDTVSNLNLKAWIEFARAIAHMAATYARSWETIPPRNATALVKRSEKHNQYKQAFQKAKRYQKWA</sequence>
<keyword evidence="7" id="KW-0732">Signal</keyword>
<keyword evidence="10" id="KW-0325">Glycoprotein</keyword>
<dbReference type="GO" id="GO:0005576">
    <property type="term" value="C:extracellular region"/>
    <property type="evidence" value="ECO:0007669"/>
    <property type="project" value="UniProtKB-SubCell"/>
</dbReference>
<dbReference type="EMBL" id="ML978958">
    <property type="protein sequence ID" value="KAF1932956.1"/>
    <property type="molecule type" value="Genomic_DNA"/>
</dbReference>
<keyword evidence="4" id="KW-0964">Secreted</keyword>
<dbReference type="Gene3D" id="3.50.30.30">
    <property type="match status" value="1"/>
</dbReference>
<dbReference type="InterPro" id="IPR045175">
    <property type="entry name" value="M28_fam"/>
</dbReference>
<comment type="similarity">
    <text evidence="3">Belongs to the peptidase M28 family. M28B subfamily.</text>
</comment>
<keyword evidence="8 11" id="KW-0378">Hydrolase</keyword>
<evidence type="ECO:0000256" key="11">
    <source>
        <dbReference type="RuleBase" id="RU361240"/>
    </source>
</evidence>
<evidence type="ECO:0000256" key="10">
    <source>
        <dbReference type="ARBA" id="ARBA00023180"/>
    </source>
</evidence>